<keyword evidence="2" id="KW-1003">Cell membrane</keyword>
<evidence type="ECO:0000256" key="7">
    <source>
        <dbReference type="ARBA" id="ARBA00023306"/>
    </source>
</evidence>
<dbReference type="PROSITE" id="PS51779">
    <property type="entry name" value="POTRA"/>
    <property type="match status" value="1"/>
</dbReference>
<accession>A0AAE3YGF3</accession>
<dbReference type="Proteomes" id="UP001247307">
    <property type="component" value="Unassembled WGS sequence"/>
</dbReference>
<dbReference type="InterPro" id="IPR034746">
    <property type="entry name" value="POTRA"/>
</dbReference>
<evidence type="ECO:0000313" key="11">
    <source>
        <dbReference type="EMBL" id="MDR6891316.1"/>
    </source>
</evidence>
<evidence type="ECO:0000256" key="1">
    <source>
        <dbReference type="ARBA" id="ARBA00004370"/>
    </source>
</evidence>
<evidence type="ECO:0000313" key="12">
    <source>
        <dbReference type="Proteomes" id="UP001247307"/>
    </source>
</evidence>
<dbReference type="InterPro" id="IPR050487">
    <property type="entry name" value="FtsQ_DivIB"/>
</dbReference>
<evidence type="ECO:0000256" key="8">
    <source>
        <dbReference type="SAM" id="MobiDB-lite"/>
    </source>
</evidence>
<feature type="region of interest" description="Disordered" evidence="8">
    <location>
        <begin position="1"/>
        <end position="119"/>
    </location>
</feature>
<feature type="compositionally biased region" description="Basic and acidic residues" evidence="8">
    <location>
        <begin position="11"/>
        <end position="30"/>
    </location>
</feature>
<dbReference type="PANTHER" id="PTHR37820:SF1">
    <property type="entry name" value="CELL DIVISION PROTEIN FTSQ"/>
    <property type="match status" value="1"/>
</dbReference>
<dbReference type="InterPro" id="IPR005548">
    <property type="entry name" value="Cell_div_FtsQ/DivIB_C"/>
</dbReference>
<keyword evidence="3 11" id="KW-0132">Cell division</keyword>
<dbReference type="Pfam" id="PF03799">
    <property type="entry name" value="FtsQ_DivIB_C"/>
    <property type="match status" value="1"/>
</dbReference>
<dbReference type="Gene3D" id="3.10.20.310">
    <property type="entry name" value="membrane protein fhac"/>
    <property type="match status" value="1"/>
</dbReference>
<dbReference type="PANTHER" id="PTHR37820">
    <property type="entry name" value="CELL DIVISION PROTEIN DIVIB"/>
    <property type="match status" value="1"/>
</dbReference>
<comment type="caution">
    <text evidence="11">The sequence shown here is derived from an EMBL/GenBank/DDBJ whole genome shotgun (WGS) entry which is preliminary data.</text>
</comment>
<dbReference type="Pfam" id="PF08478">
    <property type="entry name" value="POTRA_1"/>
    <property type="match status" value="1"/>
</dbReference>
<dbReference type="RefSeq" id="WP_309848968.1">
    <property type="nucleotide sequence ID" value="NZ_BAAAIU010000004.1"/>
</dbReference>
<dbReference type="InterPro" id="IPR013685">
    <property type="entry name" value="POTRA_FtsQ_type"/>
</dbReference>
<feature type="domain" description="POTRA" evidence="10">
    <location>
        <begin position="157"/>
        <end position="225"/>
    </location>
</feature>
<dbReference type="AlphaFoldDB" id="A0AAE3YGF3"/>
<evidence type="ECO:0000256" key="5">
    <source>
        <dbReference type="ARBA" id="ARBA00022989"/>
    </source>
</evidence>
<protein>
    <submittedName>
        <fullName evidence="11">Cell division protein FtsQ</fullName>
    </submittedName>
</protein>
<keyword evidence="12" id="KW-1185">Reference proteome</keyword>
<reference evidence="11" key="1">
    <citation type="submission" date="2023-07" db="EMBL/GenBank/DDBJ databases">
        <title>Sequencing the genomes of 1000 actinobacteria strains.</title>
        <authorList>
            <person name="Klenk H.-P."/>
        </authorList>
    </citation>
    <scope>NUCLEOTIDE SEQUENCE</scope>
    <source>
        <strain evidence="11">DSM 13988</strain>
    </source>
</reference>
<evidence type="ECO:0000256" key="3">
    <source>
        <dbReference type="ARBA" id="ARBA00022618"/>
    </source>
</evidence>
<proteinExistence type="predicted"/>
<dbReference type="EMBL" id="JAVDUI010000001">
    <property type="protein sequence ID" value="MDR6891316.1"/>
    <property type="molecule type" value="Genomic_DNA"/>
</dbReference>
<keyword evidence="6 9" id="KW-0472">Membrane</keyword>
<evidence type="ECO:0000256" key="2">
    <source>
        <dbReference type="ARBA" id="ARBA00022475"/>
    </source>
</evidence>
<evidence type="ECO:0000259" key="10">
    <source>
        <dbReference type="PROSITE" id="PS51779"/>
    </source>
</evidence>
<feature type="transmembrane region" description="Helical" evidence="9">
    <location>
        <begin position="129"/>
        <end position="151"/>
    </location>
</feature>
<evidence type="ECO:0000256" key="6">
    <source>
        <dbReference type="ARBA" id="ARBA00023136"/>
    </source>
</evidence>
<keyword evidence="7" id="KW-0131">Cell cycle</keyword>
<dbReference type="GO" id="GO:0051301">
    <property type="term" value="P:cell division"/>
    <property type="evidence" value="ECO:0007669"/>
    <property type="project" value="UniProtKB-KW"/>
</dbReference>
<keyword evidence="5 9" id="KW-1133">Transmembrane helix</keyword>
<keyword evidence="4 9" id="KW-0812">Transmembrane</keyword>
<name>A0AAE3YGF3_9MICC</name>
<feature type="compositionally biased region" description="Low complexity" evidence="8">
    <location>
        <begin position="75"/>
        <end position="98"/>
    </location>
</feature>
<gene>
    <name evidence="11" type="ORF">J2S35_000256</name>
</gene>
<evidence type="ECO:0000256" key="4">
    <source>
        <dbReference type="ARBA" id="ARBA00022692"/>
    </source>
</evidence>
<feature type="compositionally biased region" description="Low complexity" evidence="8">
    <location>
        <begin position="34"/>
        <end position="55"/>
    </location>
</feature>
<comment type="subcellular location">
    <subcellularLocation>
        <location evidence="1">Membrane</location>
    </subcellularLocation>
</comment>
<sequence length="363" mass="37392">MARIPTLPTPDRPEEPRRRSAPRPEPERQPEPPAASSAEPAHATEGPEAAEPPAATVRPAGGADESDTVLLRLVSDATAGRGAGASASGSHAAGSAAAPGPPADDDGAAGENPRGASVVELPSRRRPRWALRVGLILALCLALSGLAVLLANVTPWMRVETVHVTGNRFVATKAVLSVVDEAKGQPLPQVDTDGLEARLEKIPGVDSATISGEPPHALRVRITERAPVAQIRRGSKVDLVDAKGRTITRVPAESAPKLPVIDAASATKPEVFTALTGALANIPANVLETMQEAKASSADSVELLMNSGVRVVWGNREGGAQKAAVLQALLKGTANPTPDPKTGAVPPAVTVIDVSVPERPVTR</sequence>
<dbReference type="GO" id="GO:0005886">
    <property type="term" value="C:plasma membrane"/>
    <property type="evidence" value="ECO:0007669"/>
    <property type="project" value="TreeGrafter"/>
</dbReference>
<evidence type="ECO:0000256" key="9">
    <source>
        <dbReference type="SAM" id="Phobius"/>
    </source>
</evidence>
<organism evidence="11 12">
    <name type="scientific">Falsarthrobacter nasiphocae</name>
    <dbReference type="NCBI Taxonomy" id="189863"/>
    <lineage>
        <taxon>Bacteria</taxon>
        <taxon>Bacillati</taxon>
        <taxon>Actinomycetota</taxon>
        <taxon>Actinomycetes</taxon>
        <taxon>Micrococcales</taxon>
        <taxon>Micrococcaceae</taxon>
        <taxon>Falsarthrobacter</taxon>
    </lineage>
</organism>